<keyword evidence="1" id="KW-0812">Transmembrane</keyword>
<dbReference type="EMBL" id="JAXCEI010000004">
    <property type="protein sequence ID" value="MFA1539563.1"/>
    <property type="molecule type" value="Genomic_DNA"/>
</dbReference>
<evidence type="ECO:0000313" key="3">
    <source>
        <dbReference type="Proteomes" id="UP001569963"/>
    </source>
</evidence>
<organism evidence="2 3">
    <name type="scientific">Actinomadura monticuli</name>
    <dbReference type="NCBI Taxonomy" id="3097367"/>
    <lineage>
        <taxon>Bacteria</taxon>
        <taxon>Bacillati</taxon>
        <taxon>Actinomycetota</taxon>
        <taxon>Actinomycetes</taxon>
        <taxon>Streptosporangiales</taxon>
        <taxon>Thermomonosporaceae</taxon>
        <taxon>Actinomadura</taxon>
    </lineage>
</organism>
<reference evidence="2 3" key="1">
    <citation type="submission" date="2023-11" db="EMBL/GenBank/DDBJ databases">
        <title>Actinomadura monticuli sp. nov., isolated from volcanic ash.</title>
        <authorList>
            <person name="Lee S.D."/>
            <person name="Yang H."/>
            <person name="Kim I.S."/>
        </authorList>
    </citation>
    <scope>NUCLEOTIDE SEQUENCE [LARGE SCALE GENOMIC DNA]</scope>
    <source>
        <strain evidence="2 3">DLS-62</strain>
    </source>
</reference>
<comment type="caution">
    <text evidence="2">The sequence shown here is derived from an EMBL/GenBank/DDBJ whole genome shotgun (WGS) entry which is preliminary data.</text>
</comment>
<name>A0ABV4Q979_9ACTN</name>
<feature type="transmembrane region" description="Helical" evidence="1">
    <location>
        <begin position="6"/>
        <end position="28"/>
    </location>
</feature>
<proteinExistence type="predicted"/>
<evidence type="ECO:0000256" key="1">
    <source>
        <dbReference type="SAM" id="Phobius"/>
    </source>
</evidence>
<evidence type="ECO:0000313" key="2">
    <source>
        <dbReference type="EMBL" id="MFA1539563.1"/>
    </source>
</evidence>
<gene>
    <name evidence="2" type="ORF">SM611_11555</name>
</gene>
<dbReference type="RefSeq" id="WP_371949399.1">
    <property type="nucleotide sequence ID" value="NZ_JAXCEI010000004.1"/>
</dbReference>
<keyword evidence="3" id="KW-1185">Reference proteome</keyword>
<sequence length="64" mass="6994">MTAMIMLWVVPPAALFLSLALYVVSLGFRTRNVDLRGEPPAQAEAGPSYRPVLLTVRGLNEPRA</sequence>
<protein>
    <submittedName>
        <fullName evidence="2">Uncharacterized protein</fullName>
    </submittedName>
</protein>
<keyword evidence="1" id="KW-0472">Membrane</keyword>
<keyword evidence="1" id="KW-1133">Transmembrane helix</keyword>
<accession>A0ABV4Q979</accession>
<dbReference type="Proteomes" id="UP001569963">
    <property type="component" value="Unassembled WGS sequence"/>
</dbReference>